<keyword evidence="1" id="KW-1133">Transmembrane helix</keyword>
<evidence type="ECO:0000256" key="1">
    <source>
        <dbReference type="SAM" id="Phobius"/>
    </source>
</evidence>
<keyword evidence="1" id="KW-0812">Transmembrane</keyword>
<gene>
    <name evidence="2" type="ORF">E2L03_14965</name>
</gene>
<evidence type="ECO:0000313" key="3">
    <source>
        <dbReference type="Proteomes" id="UP000298210"/>
    </source>
</evidence>
<dbReference type="RefSeq" id="WP_134259520.1">
    <property type="nucleotide sequence ID" value="NZ_LDIM01000014.1"/>
</dbReference>
<comment type="caution">
    <text evidence="2">The sequence shown here is derived from an EMBL/GenBank/DDBJ whole genome shotgun (WGS) entry which is preliminary data.</text>
</comment>
<dbReference type="Proteomes" id="UP000298210">
    <property type="component" value="Unassembled WGS sequence"/>
</dbReference>
<proteinExistence type="predicted"/>
<feature type="transmembrane region" description="Helical" evidence="1">
    <location>
        <begin position="83"/>
        <end position="105"/>
    </location>
</feature>
<sequence length="107" mass="12286">METIGLIIFTIVGLSIGLQFITGMLFFLFGTSSPIGSYLSNYYVKKPKDFFDWFTNVFYIAAHSFAHLLFLKLIEKYGELKGRLIYLGQWIVIIIVIAIAVNIPYMF</sequence>
<feature type="transmembrane region" description="Helical" evidence="1">
    <location>
        <begin position="50"/>
        <end position="71"/>
    </location>
</feature>
<reference evidence="2 3" key="1">
    <citation type="submission" date="2019-03" db="EMBL/GenBank/DDBJ databases">
        <authorList>
            <person name="Liu G."/>
        </authorList>
    </citation>
    <scope>NUCLEOTIDE SEQUENCE [LARGE SCALE GENOMIC DNA]</scope>
    <source>
        <strain evidence="2 3">DSM 19099</strain>
    </source>
</reference>
<dbReference type="EMBL" id="SNUX01000003">
    <property type="protein sequence ID" value="TES48412.1"/>
    <property type="molecule type" value="Genomic_DNA"/>
</dbReference>
<protein>
    <submittedName>
        <fullName evidence="2">Uncharacterized protein</fullName>
    </submittedName>
</protein>
<evidence type="ECO:0000313" key="2">
    <source>
        <dbReference type="EMBL" id="TES48412.1"/>
    </source>
</evidence>
<keyword evidence="1" id="KW-0472">Membrane</keyword>
<name>A0A4Y7WJE2_9BACI</name>
<dbReference type="AlphaFoldDB" id="A0A4Y7WJE2"/>
<organism evidence="2 3">
    <name type="scientific">Shouchella lehensis</name>
    <dbReference type="NCBI Taxonomy" id="300825"/>
    <lineage>
        <taxon>Bacteria</taxon>
        <taxon>Bacillati</taxon>
        <taxon>Bacillota</taxon>
        <taxon>Bacilli</taxon>
        <taxon>Bacillales</taxon>
        <taxon>Bacillaceae</taxon>
        <taxon>Shouchella</taxon>
    </lineage>
</organism>
<feature type="transmembrane region" description="Helical" evidence="1">
    <location>
        <begin position="7"/>
        <end position="30"/>
    </location>
</feature>
<accession>A0A4Y7WJE2</accession>